<dbReference type="EMBL" id="CM032183">
    <property type="protein sequence ID" value="KAG7095311.1"/>
    <property type="molecule type" value="Genomic_DNA"/>
</dbReference>
<name>A0A9P7UW07_9AGAR</name>
<dbReference type="AlphaFoldDB" id="A0A9P7UW07"/>
<evidence type="ECO:0000313" key="1">
    <source>
        <dbReference type="EMBL" id="KAG7095311.1"/>
    </source>
</evidence>
<reference evidence="1" key="1">
    <citation type="journal article" date="2021" name="Genome Biol. Evol.">
        <title>The assembled and annotated genome of the fairy-ring fungus Marasmius oreades.</title>
        <authorList>
            <person name="Hiltunen M."/>
            <person name="Ament-Velasquez S.L."/>
            <person name="Johannesson H."/>
        </authorList>
    </citation>
    <scope>NUCLEOTIDE SEQUENCE</scope>
    <source>
        <strain evidence="1">03SP1</strain>
    </source>
</reference>
<dbReference type="GeneID" id="66075152"/>
<keyword evidence="2" id="KW-1185">Reference proteome</keyword>
<dbReference type="Proteomes" id="UP001049176">
    <property type="component" value="Chromosome 3"/>
</dbReference>
<proteinExistence type="predicted"/>
<comment type="caution">
    <text evidence="1">The sequence shown here is derived from an EMBL/GenBank/DDBJ whole genome shotgun (WGS) entry which is preliminary data.</text>
</comment>
<dbReference type="KEGG" id="more:E1B28_006076"/>
<gene>
    <name evidence="1" type="ORF">E1B28_006076</name>
</gene>
<evidence type="ECO:0000313" key="2">
    <source>
        <dbReference type="Proteomes" id="UP001049176"/>
    </source>
</evidence>
<sequence>MGFVVPPNFFLSFTFKLTKQPYSPLKFKHSMTDPTENDLNRPRLFKVLPTGSYARIVDGDKEYCSKFIQLFINLRKILISKNHILYELVMKVAVNWMNRQQDRVQEVAATVQDLLYSLQTFLEGREYPDIYLDKDKDSAWRWQFQTQSPGPDGDRNHQVHIDVALACAVNHSLITGTRNPLATFFLVSILYHEAAHNAVMRLLPFVVDTPTMGGESAGKSGDAFETLFFGAVLVPVLSKDAPADYSRIHRIEGLKNGEYYPINMELLINFVDGVLETAGSTWDGIPPLFPNISTTTPAALASDEIRSKTCSGSVPASSYQHSVGLGPTMGQAEYRKRIDKCVRHT</sequence>
<protein>
    <submittedName>
        <fullName evidence="1">Uncharacterized protein</fullName>
    </submittedName>
</protein>
<dbReference type="RefSeq" id="XP_043011781.1">
    <property type="nucleotide sequence ID" value="XM_043150691.1"/>
</dbReference>
<accession>A0A9P7UW07</accession>
<organism evidence="1 2">
    <name type="scientific">Marasmius oreades</name>
    <name type="common">fairy-ring Marasmius</name>
    <dbReference type="NCBI Taxonomy" id="181124"/>
    <lineage>
        <taxon>Eukaryota</taxon>
        <taxon>Fungi</taxon>
        <taxon>Dikarya</taxon>
        <taxon>Basidiomycota</taxon>
        <taxon>Agaricomycotina</taxon>
        <taxon>Agaricomycetes</taxon>
        <taxon>Agaricomycetidae</taxon>
        <taxon>Agaricales</taxon>
        <taxon>Marasmiineae</taxon>
        <taxon>Marasmiaceae</taxon>
        <taxon>Marasmius</taxon>
    </lineage>
</organism>